<keyword evidence="1" id="KW-0548">Nucleotidyltransferase</keyword>
<reference evidence="1" key="1">
    <citation type="journal article" date="2006" name="PLoS Biol.">
        <title>Asymmetrical reinforcement and Wolbachia infection in Drosophila.</title>
        <authorList>
            <person name="Jaenike J."/>
            <person name="Dyer K.A."/>
            <person name="Cornish C."/>
            <person name="Minhas M.S."/>
        </authorList>
    </citation>
    <scope>NUCLEOTIDE SEQUENCE</scope>
    <source>
        <strain evidence="1">R-M/MI</strain>
    </source>
</reference>
<proteinExistence type="predicted"/>
<accession>I6LGG8</accession>
<sequence>RLVSGFDVSQALSTSVRVRLLNEFARFAFARRRELAGEEVE</sequence>
<dbReference type="GO" id="GO:0003964">
    <property type="term" value="F:RNA-directed DNA polymerase activity"/>
    <property type="evidence" value="ECO:0007669"/>
    <property type="project" value="UniProtKB-KW"/>
</dbReference>
<evidence type="ECO:0000313" key="1">
    <source>
        <dbReference type="EMBL" id="ABF57582.1"/>
    </source>
</evidence>
<dbReference type="AlphaFoldDB" id="I6LGG8"/>
<organism evidence="1">
    <name type="scientific">Drosophila recens</name>
    <dbReference type="NCBI Taxonomy" id="55946"/>
    <lineage>
        <taxon>Eukaryota</taxon>
        <taxon>Metazoa</taxon>
        <taxon>Ecdysozoa</taxon>
        <taxon>Arthropoda</taxon>
        <taxon>Hexapoda</taxon>
        <taxon>Insecta</taxon>
        <taxon>Pterygota</taxon>
        <taxon>Neoptera</taxon>
        <taxon>Endopterygota</taxon>
        <taxon>Diptera</taxon>
        <taxon>Brachycera</taxon>
        <taxon>Muscomorpha</taxon>
        <taxon>Ephydroidea</taxon>
        <taxon>Drosophilidae</taxon>
        <taxon>Drosophila</taxon>
    </lineage>
</organism>
<keyword evidence="1" id="KW-0808">Transferase</keyword>
<protein>
    <submittedName>
        <fullName evidence="1">Reverse transcriptase</fullName>
    </submittedName>
</protein>
<keyword evidence="1" id="KW-0695">RNA-directed DNA polymerase</keyword>
<name>I6LGG8_9MUSC</name>
<feature type="non-terminal residue" evidence="1">
    <location>
        <position position="1"/>
    </location>
</feature>
<dbReference type="EMBL" id="DQ494188">
    <property type="protein sequence ID" value="ABF57582.1"/>
    <property type="molecule type" value="Genomic_DNA"/>
</dbReference>